<protein>
    <recommendedName>
        <fullName evidence="15">Riboflavin biosynthesis protein</fullName>
    </recommendedName>
    <domain>
        <recommendedName>
            <fullName evidence="15">Riboflavin kinase</fullName>
            <ecNumber evidence="15">2.7.1.26</ecNumber>
        </recommendedName>
        <alternativeName>
            <fullName evidence="15">Flavokinase</fullName>
        </alternativeName>
    </domain>
    <domain>
        <recommendedName>
            <fullName evidence="15">FMN adenylyltransferase</fullName>
            <ecNumber evidence="15">2.7.7.2</ecNumber>
        </recommendedName>
        <alternativeName>
            <fullName evidence="15">FAD pyrophosphorylase</fullName>
        </alternativeName>
        <alternativeName>
            <fullName evidence="15">FAD synthase</fullName>
        </alternativeName>
    </domain>
</protein>
<dbReference type="GO" id="GO:0009231">
    <property type="term" value="P:riboflavin biosynthetic process"/>
    <property type="evidence" value="ECO:0007669"/>
    <property type="project" value="InterPro"/>
</dbReference>
<keyword evidence="10 15" id="KW-0274">FAD</keyword>
<comment type="catalytic activity">
    <reaction evidence="13 15">
        <text>riboflavin + ATP = FMN + ADP + H(+)</text>
        <dbReference type="Rhea" id="RHEA:14357"/>
        <dbReference type="ChEBI" id="CHEBI:15378"/>
        <dbReference type="ChEBI" id="CHEBI:30616"/>
        <dbReference type="ChEBI" id="CHEBI:57986"/>
        <dbReference type="ChEBI" id="CHEBI:58210"/>
        <dbReference type="ChEBI" id="CHEBI:456216"/>
        <dbReference type="EC" id="2.7.1.26"/>
    </reaction>
</comment>
<dbReference type="UniPathway" id="UPA00276">
    <property type="reaction ID" value="UER00406"/>
</dbReference>
<feature type="domain" description="Riboflavin kinase" evidence="16">
    <location>
        <begin position="181"/>
        <end position="308"/>
    </location>
</feature>
<dbReference type="InterPro" id="IPR015864">
    <property type="entry name" value="FAD_synthase"/>
</dbReference>
<evidence type="ECO:0000313" key="18">
    <source>
        <dbReference type="Proteomes" id="UP000018901"/>
    </source>
</evidence>
<comment type="pathway">
    <text evidence="2 15">Cofactor biosynthesis; FAD biosynthesis; FAD from FMN: step 1/1.</text>
</comment>
<keyword evidence="12" id="KW-0511">Multifunctional enzyme</keyword>
<dbReference type="EC" id="2.7.1.26" evidence="15"/>
<keyword evidence="11 15" id="KW-0067">ATP-binding</keyword>
<dbReference type="PIRSF" id="PIRSF004491">
    <property type="entry name" value="FAD_Synth"/>
    <property type="match status" value="1"/>
</dbReference>
<dbReference type="GO" id="GO:0003919">
    <property type="term" value="F:FMN adenylyltransferase activity"/>
    <property type="evidence" value="ECO:0007669"/>
    <property type="project" value="UniProtKB-UniRule"/>
</dbReference>
<dbReference type="NCBIfam" id="TIGR00083">
    <property type="entry name" value="ribF"/>
    <property type="match status" value="1"/>
</dbReference>
<evidence type="ECO:0000256" key="7">
    <source>
        <dbReference type="ARBA" id="ARBA00022695"/>
    </source>
</evidence>
<dbReference type="InterPro" id="IPR015865">
    <property type="entry name" value="Riboflavin_kinase_bac/euk"/>
</dbReference>
<dbReference type="InterPro" id="IPR023468">
    <property type="entry name" value="Riboflavin_kinase"/>
</dbReference>
<dbReference type="SUPFAM" id="SSF52374">
    <property type="entry name" value="Nucleotidylyl transferase"/>
    <property type="match status" value="1"/>
</dbReference>
<keyword evidence="18" id="KW-1185">Reference proteome</keyword>
<dbReference type="PATRIC" id="fig|880074.11.peg.1490"/>
<dbReference type="GO" id="GO:0005524">
    <property type="term" value="F:ATP binding"/>
    <property type="evidence" value="ECO:0007669"/>
    <property type="project" value="UniProtKB-UniRule"/>
</dbReference>
<evidence type="ECO:0000256" key="6">
    <source>
        <dbReference type="ARBA" id="ARBA00022679"/>
    </source>
</evidence>
<dbReference type="STRING" id="880074.BARVI_07150"/>
<evidence type="ECO:0000256" key="8">
    <source>
        <dbReference type="ARBA" id="ARBA00022741"/>
    </source>
</evidence>
<dbReference type="PANTHER" id="PTHR22749">
    <property type="entry name" value="RIBOFLAVIN KINASE/FMN ADENYLYLTRANSFERASE"/>
    <property type="match status" value="1"/>
</dbReference>
<evidence type="ECO:0000256" key="15">
    <source>
        <dbReference type="PIRNR" id="PIRNR004491"/>
    </source>
</evidence>
<dbReference type="SUPFAM" id="SSF82114">
    <property type="entry name" value="Riboflavin kinase-like"/>
    <property type="match status" value="1"/>
</dbReference>
<keyword evidence="8 15" id="KW-0547">Nucleotide-binding</keyword>
<comment type="function">
    <text evidence="1">Catalyzes the phosphorylation of riboflavin to FMN followed by the adenylation of FMN to FAD.</text>
</comment>
<organism evidence="17 18">
    <name type="scientific">Barnesiella viscericola DSM 18177</name>
    <dbReference type="NCBI Taxonomy" id="880074"/>
    <lineage>
        <taxon>Bacteria</taxon>
        <taxon>Pseudomonadati</taxon>
        <taxon>Bacteroidota</taxon>
        <taxon>Bacteroidia</taxon>
        <taxon>Bacteroidales</taxon>
        <taxon>Barnesiellaceae</taxon>
        <taxon>Barnesiella</taxon>
    </lineage>
</organism>
<gene>
    <name evidence="17" type="ORF">BARVI_07150</name>
</gene>
<evidence type="ECO:0000256" key="12">
    <source>
        <dbReference type="ARBA" id="ARBA00023268"/>
    </source>
</evidence>
<sequence>MPMTAEYTETYPQQPLFAALGVFDGVHRGHRAVIARVESEAAARGLSSAVITFRAHPQQVLRPQVPFRMLTSPEERETLLRQTGIDRVIFLDFTREMSLLSAFDFLQILSSHYRVKGLIIGYDHRFGHNRAEGFDDYVKYGQRLGMEILHADELVTDAGPVSSSIIRELLIKGDLTTANHLLSYPYTLHGKVVNGFHVGRELGFPTANIDIDYPDKLIPANGVYAARIVLPDGNRYNGMLNIGNRPTLNRPNDYSIEANLFDFSGNLYGLSLAVELIRYMRPEQTFADITALRAQLVADEAAIRKILSE</sequence>
<dbReference type="AlphaFoldDB" id="W0EP82"/>
<dbReference type="EC" id="2.7.7.2" evidence="15"/>
<keyword evidence="7 15" id="KW-0548">Nucleotidyltransferase</keyword>
<evidence type="ECO:0000256" key="14">
    <source>
        <dbReference type="ARBA" id="ARBA00049494"/>
    </source>
</evidence>
<keyword evidence="9 15" id="KW-0418">Kinase</keyword>
<evidence type="ECO:0000256" key="4">
    <source>
        <dbReference type="ARBA" id="ARBA00022630"/>
    </source>
</evidence>
<dbReference type="CDD" id="cd02064">
    <property type="entry name" value="FAD_synthetase_N"/>
    <property type="match status" value="1"/>
</dbReference>
<keyword evidence="6 15" id="KW-0808">Transferase</keyword>
<dbReference type="UniPathway" id="UPA00277">
    <property type="reaction ID" value="UER00407"/>
</dbReference>
<dbReference type="Pfam" id="PF06574">
    <property type="entry name" value="FAD_syn"/>
    <property type="match status" value="1"/>
</dbReference>
<proteinExistence type="inferred from homology"/>
<dbReference type="InterPro" id="IPR023465">
    <property type="entry name" value="Riboflavin_kinase_dom_sf"/>
</dbReference>
<dbReference type="Pfam" id="PF01687">
    <property type="entry name" value="Flavokinase"/>
    <property type="match status" value="1"/>
</dbReference>
<dbReference type="GO" id="GO:0009398">
    <property type="term" value="P:FMN biosynthetic process"/>
    <property type="evidence" value="ECO:0007669"/>
    <property type="project" value="UniProtKB-UniRule"/>
</dbReference>
<dbReference type="PANTHER" id="PTHR22749:SF6">
    <property type="entry name" value="RIBOFLAVIN KINASE"/>
    <property type="match status" value="1"/>
</dbReference>
<name>W0EP82_9BACT</name>
<evidence type="ECO:0000256" key="13">
    <source>
        <dbReference type="ARBA" id="ARBA00047880"/>
    </source>
</evidence>
<dbReference type="InterPro" id="IPR002606">
    <property type="entry name" value="Riboflavin_kinase_bac"/>
</dbReference>
<dbReference type="Gene3D" id="3.40.50.620">
    <property type="entry name" value="HUPs"/>
    <property type="match status" value="1"/>
</dbReference>
<evidence type="ECO:0000256" key="10">
    <source>
        <dbReference type="ARBA" id="ARBA00022827"/>
    </source>
</evidence>
<accession>W0EP82</accession>
<dbReference type="Gene3D" id="2.40.30.30">
    <property type="entry name" value="Riboflavin kinase-like"/>
    <property type="match status" value="1"/>
</dbReference>
<evidence type="ECO:0000259" key="16">
    <source>
        <dbReference type="SMART" id="SM00904"/>
    </source>
</evidence>
<reference evidence="17 18" key="1">
    <citation type="submission" date="2013-12" db="EMBL/GenBank/DDBJ databases">
        <authorList>
            <consortium name="DOE Joint Genome Institute"/>
            <person name="Eisen J."/>
            <person name="Huntemann M."/>
            <person name="Han J."/>
            <person name="Chen A."/>
            <person name="Kyrpides N."/>
            <person name="Mavromatis K."/>
            <person name="Markowitz V."/>
            <person name="Palaniappan K."/>
            <person name="Ivanova N."/>
            <person name="Schaumberg A."/>
            <person name="Pati A."/>
            <person name="Liolios K."/>
            <person name="Nordberg H.P."/>
            <person name="Cantor M.N."/>
            <person name="Hua S.X."/>
            <person name="Woyke T."/>
        </authorList>
    </citation>
    <scope>NUCLEOTIDE SEQUENCE [LARGE SCALE GENOMIC DNA]</scope>
    <source>
        <strain evidence="18">DSM 18177</strain>
    </source>
</reference>
<comment type="similarity">
    <text evidence="15">Belongs to the ribF family.</text>
</comment>
<evidence type="ECO:0000256" key="1">
    <source>
        <dbReference type="ARBA" id="ARBA00002121"/>
    </source>
</evidence>
<keyword evidence="4 15" id="KW-0285">Flavoprotein</keyword>
<comment type="catalytic activity">
    <reaction evidence="14 15">
        <text>FMN + ATP + H(+) = FAD + diphosphate</text>
        <dbReference type="Rhea" id="RHEA:17237"/>
        <dbReference type="ChEBI" id="CHEBI:15378"/>
        <dbReference type="ChEBI" id="CHEBI:30616"/>
        <dbReference type="ChEBI" id="CHEBI:33019"/>
        <dbReference type="ChEBI" id="CHEBI:57692"/>
        <dbReference type="ChEBI" id="CHEBI:58210"/>
        <dbReference type="EC" id="2.7.7.2"/>
    </reaction>
</comment>
<dbReference type="KEGG" id="bvs:BARVI_07150"/>
<dbReference type="SMART" id="SM00904">
    <property type="entry name" value="Flavokinase"/>
    <property type="match status" value="1"/>
</dbReference>
<evidence type="ECO:0000256" key="5">
    <source>
        <dbReference type="ARBA" id="ARBA00022643"/>
    </source>
</evidence>
<dbReference type="GO" id="GO:0006747">
    <property type="term" value="P:FAD biosynthetic process"/>
    <property type="evidence" value="ECO:0007669"/>
    <property type="project" value="UniProtKB-UniRule"/>
</dbReference>
<keyword evidence="5 15" id="KW-0288">FMN</keyword>
<dbReference type="HOGENOM" id="CLU_048437_0_2_10"/>
<dbReference type="FunFam" id="3.40.50.620:FF:000021">
    <property type="entry name" value="Riboflavin biosynthesis protein"/>
    <property type="match status" value="1"/>
</dbReference>
<evidence type="ECO:0000256" key="9">
    <source>
        <dbReference type="ARBA" id="ARBA00022777"/>
    </source>
</evidence>
<dbReference type="GO" id="GO:0008531">
    <property type="term" value="F:riboflavin kinase activity"/>
    <property type="evidence" value="ECO:0007669"/>
    <property type="project" value="UniProtKB-UniRule"/>
</dbReference>
<evidence type="ECO:0000313" key="17">
    <source>
        <dbReference type="EMBL" id="AHF12572.1"/>
    </source>
</evidence>
<evidence type="ECO:0000256" key="11">
    <source>
        <dbReference type="ARBA" id="ARBA00022840"/>
    </source>
</evidence>
<dbReference type="eggNOG" id="COG0196">
    <property type="taxonomic scope" value="Bacteria"/>
</dbReference>
<dbReference type="EMBL" id="CP007034">
    <property type="protein sequence ID" value="AHF12572.1"/>
    <property type="molecule type" value="Genomic_DNA"/>
</dbReference>
<evidence type="ECO:0000256" key="3">
    <source>
        <dbReference type="ARBA" id="ARBA00005201"/>
    </source>
</evidence>
<evidence type="ECO:0000256" key="2">
    <source>
        <dbReference type="ARBA" id="ARBA00004726"/>
    </source>
</evidence>
<dbReference type="InterPro" id="IPR014729">
    <property type="entry name" value="Rossmann-like_a/b/a_fold"/>
</dbReference>
<comment type="pathway">
    <text evidence="3 15">Cofactor biosynthesis; FMN biosynthesis; FMN from riboflavin (ATP route): step 1/1.</text>
</comment>
<dbReference type="Proteomes" id="UP000018901">
    <property type="component" value="Chromosome"/>
</dbReference>